<dbReference type="InterPro" id="IPR036047">
    <property type="entry name" value="F-box-like_dom_sf"/>
</dbReference>
<dbReference type="Proteomes" id="UP000789342">
    <property type="component" value="Unassembled WGS sequence"/>
</dbReference>
<dbReference type="OrthoDB" id="2117972at2759"/>
<comment type="caution">
    <text evidence="4">The sequence shown here is derived from an EMBL/GenBank/DDBJ whole genome shotgun (WGS) entry which is preliminary data.</text>
</comment>
<evidence type="ECO:0000256" key="2">
    <source>
        <dbReference type="SAM" id="MobiDB-lite"/>
    </source>
</evidence>
<dbReference type="Gene3D" id="1.25.40.10">
    <property type="entry name" value="Tetratricopeptide repeat domain"/>
    <property type="match status" value="1"/>
</dbReference>
<reference evidence="4" key="1">
    <citation type="submission" date="2021-06" db="EMBL/GenBank/DDBJ databases">
        <authorList>
            <person name="Kallberg Y."/>
            <person name="Tangrot J."/>
            <person name="Rosling A."/>
        </authorList>
    </citation>
    <scope>NUCLEOTIDE SEQUENCE</scope>
    <source>
        <strain evidence="4">CL551</strain>
    </source>
</reference>
<sequence>QELEQKKPSQQQVASSSTTVGVSKDLFNKGYYGGDDDLQPLDHSNELDSALSVSNGADGGSSKNAALELYIKGVTKEREGNLSEALKSYRQALKLDPSVEHTYRKHFHNAVSEENSEDFVASRFMVQHLEEELRLMEYSKSSSVSQKYEGGGQKNDKELAHTGTHKPDINPPENYRVEAATSSQHDKDADQIVALLNSFRNMKLVYEPLNPDRPVHIAKLPNELVIHILKQLIITGDVNSLEKFGIVCKKFWILSREVSLWKFLCQKAYRDLNLSFGTSNLLQGEYIKLYNNDWRRMYIERYRNFIHRD</sequence>
<proteinExistence type="predicted"/>
<dbReference type="PROSITE" id="PS50181">
    <property type="entry name" value="FBOX"/>
    <property type="match status" value="1"/>
</dbReference>
<dbReference type="PROSITE" id="PS50005">
    <property type="entry name" value="TPR"/>
    <property type="match status" value="1"/>
</dbReference>
<feature type="repeat" description="TPR" evidence="1">
    <location>
        <begin position="66"/>
        <end position="99"/>
    </location>
</feature>
<name>A0A9N9NE71_9GLOM</name>
<dbReference type="AlphaFoldDB" id="A0A9N9NE71"/>
<keyword evidence="1" id="KW-0802">TPR repeat</keyword>
<feature type="region of interest" description="Disordered" evidence="2">
    <location>
        <begin position="31"/>
        <end position="60"/>
    </location>
</feature>
<protein>
    <submittedName>
        <fullName evidence="4">16833_t:CDS:1</fullName>
    </submittedName>
</protein>
<dbReference type="SMART" id="SM00028">
    <property type="entry name" value="TPR"/>
    <property type="match status" value="1"/>
</dbReference>
<evidence type="ECO:0000313" key="4">
    <source>
        <dbReference type="EMBL" id="CAG8726603.1"/>
    </source>
</evidence>
<evidence type="ECO:0000256" key="1">
    <source>
        <dbReference type="PROSITE-ProRule" id="PRU00339"/>
    </source>
</evidence>
<accession>A0A9N9NE71</accession>
<dbReference type="SUPFAM" id="SSF81383">
    <property type="entry name" value="F-box domain"/>
    <property type="match status" value="1"/>
</dbReference>
<dbReference type="InterPro" id="IPR019734">
    <property type="entry name" value="TPR_rpt"/>
</dbReference>
<dbReference type="InterPro" id="IPR001810">
    <property type="entry name" value="F-box_dom"/>
</dbReference>
<feature type="domain" description="F-box" evidence="3">
    <location>
        <begin position="214"/>
        <end position="264"/>
    </location>
</feature>
<dbReference type="InterPro" id="IPR011990">
    <property type="entry name" value="TPR-like_helical_dom_sf"/>
</dbReference>
<keyword evidence="5" id="KW-1185">Reference proteome</keyword>
<feature type="compositionally biased region" description="Basic and acidic residues" evidence="2">
    <location>
        <begin position="154"/>
        <end position="168"/>
    </location>
</feature>
<feature type="region of interest" description="Disordered" evidence="2">
    <location>
        <begin position="144"/>
        <end position="185"/>
    </location>
</feature>
<evidence type="ECO:0000259" key="3">
    <source>
        <dbReference type="PROSITE" id="PS50181"/>
    </source>
</evidence>
<dbReference type="EMBL" id="CAJVPV010024485">
    <property type="protein sequence ID" value="CAG8726603.1"/>
    <property type="molecule type" value="Genomic_DNA"/>
</dbReference>
<dbReference type="CDD" id="cd22089">
    <property type="entry name" value="F-box_FBXO9"/>
    <property type="match status" value="1"/>
</dbReference>
<evidence type="ECO:0000313" key="5">
    <source>
        <dbReference type="Proteomes" id="UP000789342"/>
    </source>
</evidence>
<dbReference type="Gene3D" id="1.20.1280.50">
    <property type="match status" value="1"/>
</dbReference>
<feature type="non-terminal residue" evidence="4">
    <location>
        <position position="1"/>
    </location>
</feature>
<organism evidence="4 5">
    <name type="scientific">Acaulospora morrowiae</name>
    <dbReference type="NCBI Taxonomy" id="94023"/>
    <lineage>
        <taxon>Eukaryota</taxon>
        <taxon>Fungi</taxon>
        <taxon>Fungi incertae sedis</taxon>
        <taxon>Mucoromycota</taxon>
        <taxon>Glomeromycotina</taxon>
        <taxon>Glomeromycetes</taxon>
        <taxon>Diversisporales</taxon>
        <taxon>Acaulosporaceae</taxon>
        <taxon>Acaulospora</taxon>
    </lineage>
</organism>
<gene>
    <name evidence="4" type="ORF">AMORRO_LOCUS13705</name>
</gene>